<evidence type="ECO:0000259" key="1">
    <source>
        <dbReference type="Pfam" id="PF10536"/>
    </source>
</evidence>
<dbReference type="GO" id="GO:0010073">
    <property type="term" value="P:meristem maintenance"/>
    <property type="evidence" value="ECO:0007669"/>
    <property type="project" value="InterPro"/>
</dbReference>
<accession>A0A2Z7CF36</accession>
<dbReference type="InterPro" id="IPR019557">
    <property type="entry name" value="AminoTfrase-like_pln_mobile"/>
</dbReference>
<proteinExistence type="predicted"/>
<dbReference type="Proteomes" id="UP000250235">
    <property type="component" value="Unassembled WGS sequence"/>
</dbReference>
<evidence type="ECO:0000313" key="3">
    <source>
        <dbReference type="Proteomes" id="UP000250235"/>
    </source>
</evidence>
<gene>
    <name evidence="2" type="ORF">F511_43151</name>
</gene>
<dbReference type="PANTHER" id="PTHR46033:SF1">
    <property type="entry name" value="PROTEIN MAIN-LIKE 2"/>
    <property type="match status" value="1"/>
</dbReference>
<dbReference type="InterPro" id="IPR044824">
    <property type="entry name" value="MAIN-like"/>
</dbReference>
<dbReference type="OrthoDB" id="1300289at2759"/>
<dbReference type="Pfam" id="PF10536">
    <property type="entry name" value="PMD"/>
    <property type="match status" value="1"/>
</dbReference>
<dbReference type="AlphaFoldDB" id="A0A2Z7CF36"/>
<name>A0A2Z7CF36_9LAMI</name>
<evidence type="ECO:0000313" key="2">
    <source>
        <dbReference type="EMBL" id="KZV42948.1"/>
    </source>
</evidence>
<sequence length="288" mass="32254">MSEAVASSPIEVIGPFSHPSYSKNAFPSAIQNLLFPIHSRSNSDLILSQPLLPHVVPAQFKSWPRVSAKWVEWVDRLQPSFGDQWRSRGLWNLVELSKVVIPKQSLLFDCLIRFWSHSSNAFLFSLFSWGLMSPTLYDIYLFTCLPLLGPDSPYLIDDPSAPQLAPLRYCFPSYRAMVKQYEACSDEPSVTEHIMFLWVLVSQYIFCPISGKPSSEYLPLACSLSTGKVYNLGEMLLGSFYQGMSSCMATIPYSGLGEFLGSCKSGLSPTFLNSSPFLPRPVLCQQPH</sequence>
<feature type="domain" description="Aminotransferase-like plant mobile" evidence="1">
    <location>
        <begin position="89"/>
        <end position="247"/>
    </location>
</feature>
<protein>
    <recommendedName>
        <fullName evidence="1">Aminotransferase-like plant mobile domain-containing protein</fullName>
    </recommendedName>
</protein>
<keyword evidence="3" id="KW-1185">Reference proteome</keyword>
<organism evidence="2 3">
    <name type="scientific">Dorcoceras hygrometricum</name>
    <dbReference type="NCBI Taxonomy" id="472368"/>
    <lineage>
        <taxon>Eukaryota</taxon>
        <taxon>Viridiplantae</taxon>
        <taxon>Streptophyta</taxon>
        <taxon>Embryophyta</taxon>
        <taxon>Tracheophyta</taxon>
        <taxon>Spermatophyta</taxon>
        <taxon>Magnoliopsida</taxon>
        <taxon>eudicotyledons</taxon>
        <taxon>Gunneridae</taxon>
        <taxon>Pentapetalae</taxon>
        <taxon>asterids</taxon>
        <taxon>lamiids</taxon>
        <taxon>Lamiales</taxon>
        <taxon>Gesneriaceae</taxon>
        <taxon>Didymocarpoideae</taxon>
        <taxon>Trichosporeae</taxon>
        <taxon>Loxocarpinae</taxon>
        <taxon>Dorcoceras</taxon>
    </lineage>
</organism>
<reference evidence="2 3" key="1">
    <citation type="journal article" date="2015" name="Proc. Natl. Acad. Sci. U.S.A.">
        <title>The resurrection genome of Boea hygrometrica: A blueprint for survival of dehydration.</title>
        <authorList>
            <person name="Xiao L."/>
            <person name="Yang G."/>
            <person name="Zhang L."/>
            <person name="Yang X."/>
            <person name="Zhao S."/>
            <person name="Ji Z."/>
            <person name="Zhou Q."/>
            <person name="Hu M."/>
            <person name="Wang Y."/>
            <person name="Chen M."/>
            <person name="Xu Y."/>
            <person name="Jin H."/>
            <person name="Xiao X."/>
            <person name="Hu G."/>
            <person name="Bao F."/>
            <person name="Hu Y."/>
            <person name="Wan P."/>
            <person name="Li L."/>
            <person name="Deng X."/>
            <person name="Kuang T."/>
            <person name="Xiang C."/>
            <person name="Zhu J.K."/>
            <person name="Oliver M.J."/>
            <person name="He Y."/>
        </authorList>
    </citation>
    <scope>NUCLEOTIDE SEQUENCE [LARGE SCALE GENOMIC DNA]</scope>
    <source>
        <strain evidence="3">cv. XS01</strain>
    </source>
</reference>
<dbReference type="EMBL" id="KQ998478">
    <property type="protein sequence ID" value="KZV42948.1"/>
    <property type="molecule type" value="Genomic_DNA"/>
</dbReference>
<dbReference type="PANTHER" id="PTHR46033">
    <property type="entry name" value="PROTEIN MAIN-LIKE 2"/>
    <property type="match status" value="1"/>
</dbReference>